<proteinExistence type="predicted"/>
<keyword evidence="2" id="KW-1185">Reference proteome</keyword>
<dbReference type="GO" id="GO:0071230">
    <property type="term" value="P:cellular response to amino acid stimulus"/>
    <property type="evidence" value="ECO:0007669"/>
    <property type="project" value="TreeGrafter"/>
</dbReference>
<dbReference type="AlphaFoldDB" id="A0A3S5B0U3"/>
<name>A0A3S5B0U3_9PLAT</name>
<protein>
    <submittedName>
        <fullName evidence="1">Uncharacterized protein</fullName>
    </submittedName>
</protein>
<dbReference type="GO" id="GO:0009267">
    <property type="term" value="P:cellular response to starvation"/>
    <property type="evidence" value="ECO:0007669"/>
    <property type="project" value="TreeGrafter"/>
</dbReference>
<reference evidence="1" key="1">
    <citation type="submission" date="2018-11" db="EMBL/GenBank/DDBJ databases">
        <authorList>
            <consortium name="Pathogen Informatics"/>
        </authorList>
    </citation>
    <scope>NUCLEOTIDE SEQUENCE</scope>
</reference>
<dbReference type="GO" id="GO:0010506">
    <property type="term" value="P:regulation of autophagy"/>
    <property type="evidence" value="ECO:0007669"/>
    <property type="project" value="TreeGrafter"/>
</dbReference>
<dbReference type="GO" id="GO:0005737">
    <property type="term" value="C:cytoplasm"/>
    <property type="evidence" value="ECO:0007669"/>
    <property type="project" value="TreeGrafter"/>
</dbReference>
<dbReference type="GO" id="GO:0030307">
    <property type="term" value="P:positive regulation of cell growth"/>
    <property type="evidence" value="ECO:0007669"/>
    <property type="project" value="TreeGrafter"/>
</dbReference>
<organism evidence="1 2">
    <name type="scientific">Protopolystoma xenopodis</name>
    <dbReference type="NCBI Taxonomy" id="117903"/>
    <lineage>
        <taxon>Eukaryota</taxon>
        <taxon>Metazoa</taxon>
        <taxon>Spiralia</taxon>
        <taxon>Lophotrochozoa</taxon>
        <taxon>Platyhelminthes</taxon>
        <taxon>Monogenea</taxon>
        <taxon>Polyopisthocotylea</taxon>
        <taxon>Polystomatidea</taxon>
        <taxon>Polystomatidae</taxon>
        <taxon>Protopolystoma</taxon>
    </lineage>
</organism>
<sequence>MYGPMPVLMTTTRSDHFGQGYLDETLLDRIPGSHASRMSLLGEVNWIFTAVTDTIAWCSLPVDLFQRLFRQDLLVASLMRNFMLAERVMKAYGCQPQSAPVLPCTHRHYMW</sequence>
<comment type="caution">
    <text evidence="1">The sequence shown here is derived from an EMBL/GenBank/DDBJ whole genome shotgun (WGS) entry which is preliminary data.</text>
</comment>
<dbReference type="PANTHER" id="PTHR12848:SF16">
    <property type="entry name" value="REGULATORY-ASSOCIATED PROTEIN OF MTOR"/>
    <property type="match status" value="1"/>
</dbReference>
<evidence type="ECO:0000313" key="1">
    <source>
        <dbReference type="EMBL" id="VEL37227.1"/>
    </source>
</evidence>
<dbReference type="GO" id="GO:0031931">
    <property type="term" value="C:TORC1 complex"/>
    <property type="evidence" value="ECO:0007669"/>
    <property type="project" value="InterPro"/>
</dbReference>
<gene>
    <name evidence="1" type="ORF">PXEA_LOCUS30667</name>
</gene>
<dbReference type="GO" id="GO:0030674">
    <property type="term" value="F:protein-macromolecule adaptor activity"/>
    <property type="evidence" value="ECO:0007669"/>
    <property type="project" value="TreeGrafter"/>
</dbReference>
<dbReference type="GO" id="GO:0031929">
    <property type="term" value="P:TOR signaling"/>
    <property type="evidence" value="ECO:0007669"/>
    <property type="project" value="InterPro"/>
</dbReference>
<evidence type="ECO:0000313" key="2">
    <source>
        <dbReference type="Proteomes" id="UP000784294"/>
    </source>
</evidence>
<dbReference type="InterPro" id="IPR004083">
    <property type="entry name" value="Raptor"/>
</dbReference>
<dbReference type="PANTHER" id="PTHR12848">
    <property type="entry name" value="REGULATORY-ASSOCIATED PROTEIN OF MTOR"/>
    <property type="match status" value="1"/>
</dbReference>
<dbReference type="EMBL" id="CAAALY010254357">
    <property type="protein sequence ID" value="VEL37227.1"/>
    <property type="molecule type" value="Genomic_DNA"/>
</dbReference>
<dbReference type="PRINTS" id="PR01547">
    <property type="entry name" value="YEAST176DUF"/>
</dbReference>
<dbReference type="OrthoDB" id="10262360at2759"/>
<dbReference type="Proteomes" id="UP000784294">
    <property type="component" value="Unassembled WGS sequence"/>
</dbReference>
<accession>A0A3S5B0U3</accession>